<dbReference type="PANTHER" id="PTHR12526">
    <property type="entry name" value="GLYCOSYLTRANSFERASE"/>
    <property type="match status" value="1"/>
</dbReference>
<dbReference type="Pfam" id="PF00534">
    <property type="entry name" value="Glycos_transf_1"/>
    <property type="match status" value="1"/>
</dbReference>
<reference evidence="2" key="1">
    <citation type="submission" date="2024-02" db="EMBL/GenBank/DDBJ databases">
        <authorList>
            <consortium name="Clinical and Environmental Microbiology Branch: Whole genome sequencing antimicrobial resistance pathogens in the healthcare setting"/>
        </authorList>
    </citation>
    <scope>NUCLEOTIDE SEQUENCE</scope>
    <source>
        <strain evidence="2">2021DK-00143</strain>
    </source>
</reference>
<comment type="caution">
    <text evidence="2">The sequence shown here is derived from an EMBL/GenBank/DDBJ whole genome shotgun (WGS) entry which is preliminary data.</text>
</comment>
<name>A0AAI9DRF5_PLUGE</name>
<dbReference type="GO" id="GO:0005975">
    <property type="term" value="P:carbohydrate metabolic process"/>
    <property type="evidence" value="ECO:0007669"/>
    <property type="project" value="InterPro"/>
</dbReference>
<dbReference type="SUPFAM" id="SSF53756">
    <property type="entry name" value="UDP-Glycosyltransferase/glycogen phosphorylase"/>
    <property type="match status" value="1"/>
</dbReference>
<proteinExistence type="predicted"/>
<organism evidence="2">
    <name type="scientific">Pluralibacter gergoviae</name>
    <name type="common">Enterobacter gergoviae</name>
    <dbReference type="NCBI Taxonomy" id="61647"/>
    <lineage>
        <taxon>Bacteria</taxon>
        <taxon>Pseudomonadati</taxon>
        <taxon>Pseudomonadota</taxon>
        <taxon>Gammaproteobacteria</taxon>
        <taxon>Enterobacterales</taxon>
        <taxon>Enterobacteriaceae</taxon>
        <taxon>Pluralibacter</taxon>
    </lineage>
</organism>
<dbReference type="GO" id="GO:0016757">
    <property type="term" value="F:glycosyltransferase activity"/>
    <property type="evidence" value="ECO:0007669"/>
    <property type="project" value="InterPro"/>
</dbReference>
<evidence type="ECO:0000313" key="2">
    <source>
        <dbReference type="EMBL" id="EML1474582.1"/>
    </source>
</evidence>
<dbReference type="AlphaFoldDB" id="A0AAI9DRF5"/>
<gene>
    <name evidence="2" type="ORF">QEG54_005427</name>
</gene>
<dbReference type="GO" id="GO:1901135">
    <property type="term" value="P:carbohydrate derivative metabolic process"/>
    <property type="evidence" value="ECO:0007669"/>
    <property type="project" value="UniProtKB-ARBA"/>
</dbReference>
<dbReference type="SUPFAM" id="SSF48208">
    <property type="entry name" value="Six-hairpin glycosidases"/>
    <property type="match status" value="1"/>
</dbReference>
<dbReference type="Gene3D" id="3.40.50.2000">
    <property type="entry name" value="Glycogen Phosphorylase B"/>
    <property type="match status" value="3"/>
</dbReference>
<sequence>MEQTDFHRLPTWARRIADAARALHTASLAAPHPDCVLFISAGEPEARARVATGCGGSFDEAWRQAFDALLAADARQPTWLRVDVVNWTEKLSVAALKEKCSRTKRSYFRFGLSFDPRFRRALLEQEISGNAVLYRSETPVAALNDANLARYAKRRFGEALAFGEDEATLWRFKTAAIFAEGDSLYSICDKGREAGYRELNDWPGGHLNDAIASASRFLAAQIHDSGKYDYGWFPCFDKPIPSYNALRHASSTYALLEGWEHTREPAEFAAIERALHYLTTELIHSRPLPGGKMADFLVDVGNEVKLGGNALAILALAKYTSLTGDTRYLPQMLRLARTLRYMQDPETGAFVHVINYPDLSLKAAERIIYYDGEAAFALMRLYGLTGQAWLLEMVHKAFDSFIAREHWRAHDHWLSYCVNELVAYCPEERYFRFGLDNVRDHLDFVLNRITTYPTLLELMMAASQMLVRLAASEHRHLLDDFDTEKFDRALAHRARYLMNGFFWPELAMFFARPSRIVGSFFIRHHAWRVRIDDVEHYLSGLTAWHRMLKMQHRLPAGDEPQVLFLGEDLREVGNGIEVAMLRRAQLFVDYLHLPTRLVLCRWNPGWRQTADALRSAGKLPGQVAVSHVYDALPGLRDLGRLQPLEQRAPRRLPVPPALYRRQVLHQEGEHKGRLAQEDFIDAYGQVLLRKYYQARRDGVNLSRAEWRNERGNIETATREDQISAWLLSAALDPAIGRHFIIDKNAAWRDFALNLALRPAGSTLTAMLHSTHLLADGRVKWSYAHLLDAVDAVDKIVALTGEQRDDLALAGVSAARLLAIPHGDSLPTAEGKSAAGRQVLCMARYAPEKQHALLIRAFALVVSVLPDARLVCYGTGPLRNALRRQVSDAGLETAIAINDFSADIAAAQRQSRCAVLCSREEGFSLFGLESLGYGTPLVSFDIKYGPRELLADSGAGVLVAQDDELALADALIAVLSDDAAWQKMSAAARERAARYAPEAVAERWQDWWQWASGVKVRTE</sequence>
<dbReference type="PANTHER" id="PTHR12526:SF630">
    <property type="entry name" value="GLYCOSYLTRANSFERASE"/>
    <property type="match status" value="1"/>
</dbReference>
<dbReference type="InterPro" id="IPR008928">
    <property type="entry name" value="6-hairpin_glycosidase_sf"/>
</dbReference>
<dbReference type="EMBL" id="ABLOKC030000060">
    <property type="protein sequence ID" value="EML1474582.1"/>
    <property type="molecule type" value="Genomic_DNA"/>
</dbReference>
<protein>
    <submittedName>
        <fullName evidence="2">Glycosyltransferase</fullName>
    </submittedName>
</protein>
<dbReference type="InterPro" id="IPR001296">
    <property type="entry name" value="Glyco_trans_1"/>
</dbReference>
<evidence type="ECO:0000259" key="1">
    <source>
        <dbReference type="Pfam" id="PF00534"/>
    </source>
</evidence>
<accession>A0AAI9DRF5</accession>
<feature type="domain" description="Glycosyl transferase family 1" evidence="1">
    <location>
        <begin position="835"/>
        <end position="990"/>
    </location>
</feature>
<dbReference type="RefSeq" id="WP_072065414.1">
    <property type="nucleotide sequence ID" value="NZ_CACVCI010000001.1"/>
</dbReference>